<sequence length="161" mass="17774">MHRATLVSMLVLLGVLAGCSALSPFSTLTKLDLTVTASERVNPDLHGRPSPVVMQLIELRHPAAFENADFFSLYGRAEQTLPKDWVSAEELEMRPGDRLALKLSVGPHSRYVGVLAAYRDLPHVQWRLVVPVTPGRVTRADLVLDEDGIRLANRPADTLEN</sequence>
<dbReference type="EMBL" id="JYLK01000014">
    <property type="protein sequence ID" value="KRP58604.1"/>
    <property type="molecule type" value="Genomic_DNA"/>
</dbReference>
<name>A0A0R2ZFU7_9PSED</name>
<reference evidence="2 4" key="2">
    <citation type="submission" date="2016-10" db="EMBL/GenBank/DDBJ databases">
        <authorList>
            <person name="Varghese N."/>
            <person name="Submissions S."/>
        </authorList>
    </citation>
    <scope>NUCLEOTIDE SEQUENCE [LARGE SCALE GENOMIC DNA]</scope>
    <source>
        <strain evidence="2 4">BS3111</strain>
    </source>
</reference>
<dbReference type="Gene3D" id="2.60.40.4150">
    <property type="entry name" value="Type VI secretion system, lipoprotein SciN"/>
    <property type="match status" value="1"/>
</dbReference>
<dbReference type="NCBIfam" id="TIGR03352">
    <property type="entry name" value="VI_chp_3"/>
    <property type="match status" value="1"/>
</dbReference>
<evidence type="ECO:0000313" key="3">
    <source>
        <dbReference type="Proteomes" id="UP000052019"/>
    </source>
</evidence>
<dbReference type="Proteomes" id="UP000052019">
    <property type="component" value="Unassembled WGS sequence"/>
</dbReference>
<evidence type="ECO:0000313" key="4">
    <source>
        <dbReference type="Proteomes" id="UP000183126"/>
    </source>
</evidence>
<dbReference type="InterPro" id="IPR038706">
    <property type="entry name" value="Type_VI_SciN-like_sf"/>
</dbReference>
<evidence type="ECO:0000313" key="2">
    <source>
        <dbReference type="EMBL" id="SDS75936.1"/>
    </source>
</evidence>
<dbReference type="PATRIC" id="fig|200450.4.peg.767"/>
<reference evidence="1 3" key="1">
    <citation type="submission" date="2015-02" db="EMBL/GenBank/DDBJ databases">
        <title>Two Pseudomonas sp. nov. isolated from raw milk.</title>
        <authorList>
            <person name="Wenning M."/>
            <person name="von Neubeck M."/>
            <person name="Huptas C."/>
            <person name="Scherer S."/>
        </authorList>
    </citation>
    <scope>NUCLEOTIDE SEQUENCE [LARGE SCALE GENOMIC DNA]</scope>
    <source>
        <strain evidence="1 3">DSM 14937</strain>
    </source>
</reference>
<dbReference type="Proteomes" id="UP000183126">
    <property type="component" value="Chromosome I"/>
</dbReference>
<proteinExistence type="predicted"/>
<organism evidence="1 3">
    <name type="scientific">Pseudomonas trivialis</name>
    <dbReference type="NCBI Taxonomy" id="200450"/>
    <lineage>
        <taxon>Bacteria</taxon>
        <taxon>Pseudomonadati</taxon>
        <taxon>Pseudomonadota</taxon>
        <taxon>Gammaproteobacteria</taxon>
        <taxon>Pseudomonadales</taxon>
        <taxon>Pseudomonadaceae</taxon>
        <taxon>Pseudomonas</taxon>
    </lineage>
</organism>
<dbReference type="Pfam" id="PF12790">
    <property type="entry name" value="T6SS-SciN"/>
    <property type="match status" value="1"/>
</dbReference>
<accession>A0A0R2ZFU7</accession>
<dbReference type="AlphaFoldDB" id="A0A0R2ZFU7"/>
<dbReference type="OrthoDB" id="5471061at2"/>
<dbReference type="PROSITE" id="PS51257">
    <property type="entry name" value="PROKAR_LIPOPROTEIN"/>
    <property type="match status" value="1"/>
</dbReference>
<evidence type="ECO:0000313" key="1">
    <source>
        <dbReference type="EMBL" id="KRP58604.1"/>
    </source>
</evidence>
<protein>
    <submittedName>
        <fullName evidence="1">Type VI secretion protein</fullName>
    </submittedName>
    <submittedName>
        <fullName evidence="2">Type VI secretion system protein VasD</fullName>
    </submittedName>
</protein>
<dbReference type="PANTHER" id="PTHR37625">
    <property type="entry name" value="OUTER MEMBRANE LIPOPROTEIN-RELATED"/>
    <property type="match status" value="1"/>
</dbReference>
<dbReference type="RefSeq" id="WP_057009450.1">
    <property type="nucleotide sequence ID" value="NZ_JYLK01000014.1"/>
</dbReference>
<dbReference type="EMBL" id="LT629760">
    <property type="protein sequence ID" value="SDS75936.1"/>
    <property type="molecule type" value="Genomic_DNA"/>
</dbReference>
<gene>
    <name evidence="2" type="ORF">SAMN04490205_3545</name>
    <name evidence="1" type="ORF">TU79_19140</name>
</gene>
<dbReference type="PANTHER" id="PTHR37625:SF4">
    <property type="entry name" value="OUTER MEMBRANE LIPOPROTEIN"/>
    <property type="match status" value="1"/>
</dbReference>
<dbReference type="InterPro" id="IPR017734">
    <property type="entry name" value="T6SS_SciN"/>
</dbReference>
<keyword evidence="4" id="KW-1185">Reference proteome</keyword>